<dbReference type="InterPro" id="IPR001610">
    <property type="entry name" value="PAC"/>
</dbReference>
<feature type="domain" description="Histidine kinase" evidence="18">
    <location>
        <begin position="796"/>
        <end position="1016"/>
    </location>
</feature>
<dbReference type="InterPro" id="IPR000014">
    <property type="entry name" value="PAS"/>
</dbReference>
<keyword evidence="4" id="KW-1003">Cell membrane</keyword>
<dbReference type="InterPro" id="IPR003661">
    <property type="entry name" value="HisK_dim/P_dom"/>
</dbReference>
<keyword evidence="7 17" id="KW-0812">Transmembrane</keyword>
<keyword evidence="5 16" id="KW-0597">Phosphoprotein</keyword>
<keyword evidence="9" id="KW-0418">Kinase</keyword>
<dbReference type="SMART" id="SM00387">
    <property type="entry name" value="HATPase_c"/>
    <property type="match status" value="1"/>
</dbReference>
<dbReference type="Gene3D" id="1.10.287.130">
    <property type="match status" value="1"/>
</dbReference>
<evidence type="ECO:0000256" key="10">
    <source>
        <dbReference type="ARBA" id="ARBA00022840"/>
    </source>
</evidence>
<evidence type="ECO:0000256" key="17">
    <source>
        <dbReference type="SAM" id="Phobius"/>
    </source>
</evidence>
<dbReference type="AlphaFoldDB" id="A0A1N7LMI5"/>
<dbReference type="CDD" id="cd06225">
    <property type="entry name" value="HAMP"/>
    <property type="match status" value="1"/>
</dbReference>
<dbReference type="InterPro" id="IPR011006">
    <property type="entry name" value="CheY-like_superfamily"/>
</dbReference>
<dbReference type="InterPro" id="IPR036097">
    <property type="entry name" value="HisK_dim/P_sf"/>
</dbReference>
<dbReference type="InterPro" id="IPR036890">
    <property type="entry name" value="HATPase_C_sf"/>
</dbReference>
<proteinExistence type="predicted"/>
<feature type="domain" description="PAS" evidence="20">
    <location>
        <begin position="537"/>
        <end position="582"/>
    </location>
</feature>
<comment type="catalytic activity">
    <reaction evidence="1">
        <text>ATP + protein L-histidine = ADP + protein N-phospho-L-histidine.</text>
        <dbReference type="EC" id="2.7.13.3"/>
    </reaction>
</comment>
<dbReference type="Pfam" id="PF00512">
    <property type="entry name" value="HisKA"/>
    <property type="match status" value="1"/>
</dbReference>
<feature type="modified residue" description="4-aspartylphosphate" evidence="16">
    <location>
        <position position="1208"/>
    </location>
</feature>
<comment type="subcellular location">
    <subcellularLocation>
        <location evidence="2">Cell membrane</location>
        <topology evidence="2">Multi-pass membrane protein</topology>
    </subcellularLocation>
</comment>
<protein>
    <recommendedName>
        <fullName evidence="15">Sensor protein FixL</fullName>
        <ecNumber evidence="3">2.7.13.3</ecNumber>
    </recommendedName>
</protein>
<dbReference type="NCBIfam" id="TIGR00229">
    <property type="entry name" value="sensory_box"/>
    <property type="match status" value="3"/>
</dbReference>
<evidence type="ECO:0000256" key="6">
    <source>
        <dbReference type="ARBA" id="ARBA00022679"/>
    </source>
</evidence>
<evidence type="ECO:0000256" key="2">
    <source>
        <dbReference type="ARBA" id="ARBA00004651"/>
    </source>
</evidence>
<dbReference type="CDD" id="cd17574">
    <property type="entry name" value="REC_OmpR"/>
    <property type="match status" value="1"/>
</dbReference>
<dbReference type="Pfam" id="PF13426">
    <property type="entry name" value="PAS_9"/>
    <property type="match status" value="3"/>
</dbReference>
<evidence type="ECO:0000259" key="22">
    <source>
        <dbReference type="PROSITE" id="PS50885"/>
    </source>
</evidence>
<gene>
    <name evidence="23" type="ORF">SAMN05421760_104163</name>
</gene>
<dbReference type="Gene3D" id="3.30.565.10">
    <property type="entry name" value="Histidine kinase-like ATPase, C-terminal domain"/>
    <property type="match status" value="1"/>
</dbReference>
<dbReference type="PROSITE" id="PS50885">
    <property type="entry name" value="HAMP"/>
    <property type="match status" value="1"/>
</dbReference>
<evidence type="ECO:0000313" key="24">
    <source>
        <dbReference type="Proteomes" id="UP000185999"/>
    </source>
</evidence>
<reference evidence="24" key="1">
    <citation type="submission" date="2017-01" db="EMBL/GenBank/DDBJ databases">
        <authorList>
            <person name="Varghese N."/>
            <person name="Submissions S."/>
        </authorList>
    </citation>
    <scope>NUCLEOTIDE SEQUENCE [LARGE SCALE GENOMIC DNA]</scope>
    <source>
        <strain evidence="24">DSM 22306</strain>
    </source>
</reference>
<keyword evidence="11 17" id="KW-1133">Transmembrane helix</keyword>
<feature type="domain" description="PAC" evidence="21">
    <location>
        <begin position="742"/>
        <end position="792"/>
    </location>
</feature>
<dbReference type="SUPFAM" id="SSF52172">
    <property type="entry name" value="CheY-like"/>
    <property type="match status" value="2"/>
</dbReference>
<dbReference type="SMART" id="SM00388">
    <property type="entry name" value="HisKA"/>
    <property type="match status" value="1"/>
</dbReference>
<dbReference type="InterPro" id="IPR004358">
    <property type="entry name" value="Sig_transdc_His_kin-like_C"/>
</dbReference>
<keyword evidence="24" id="KW-1185">Reference proteome</keyword>
<dbReference type="Proteomes" id="UP000185999">
    <property type="component" value="Unassembled WGS sequence"/>
</dbReference>
<dbReference type="PROSITE" id="PS50110">
    <property type="entry name" value="RESPONSE_REGULATORY"/>
    <property type="match status" value="2"/>
</dbReference>
<dbReference type="SUPFAM" id="SSF55785">
    <property type="entry name" value="PYP-like sensor domain (PAS domain)"/>
    <property type="match status" value="3"/>
</dbReference>
<dbReference type="GO" id="GO:0000155">
    <property type="term" value="F:phosphorelay sensor kinase activity"/>
    <property type="evidence" value="ECO:0007669"/>
    <property type="project" value="InterPro"/>
</dbReference>
<feature type="transmembrane region" description="Helical" evidence="17">
    <location>
        <begin position="327"/>
        <end position="345"/>
    </location>
</feature>
<dbReference type="CDD" id="cd00130">
    <property type="entry name" value="PAS"/>
    <property type="match status" value="3"/>
</dbReference>
<dbReference type="FunFam" id="3.30.565.10:FF:000006">
    <property type="entry name" value="Sensor histidine kinase WalK"/>
    <property type="match status" value="1"/>
</dbReference>
<feature type="domain" description="HAMP" evidence="22">
    <location>
        <begin position="347"/>
        <end position="400"/>
    </location>
</feature>
<evidence type="ECO:0000256" key="9">
    <source>
        <dbReference type="ARBA" id="ARBA00022777"/>
    </source>
</evidence>
<dbReference type="Pfam" id="PF00072">
    <property type="entry name" value="Response_reg"/>
    <property type="match status" value="2"/>
</dbReference>
<dbReference type="EC" id="2.7.13.3" evidence="3"/>
<dbReference type="InterPro" id="IPR003594">
    <property type="entry name" value="HATPase_dom"/>
</dbReference>
<feature type="domain" description="Response regulatory" evidence="19">
    <location>
        <begin position="1035"/>
        <end position="1152"/>
    </location>
</feature>
<dbReference type="OrthoDB" id="7991996at2"/>
<dbReference type="InterPro" id="IPR029151">
    <property type="entry name" value="Sensor-like_sf"/>
</dbReference>
<evidence type="ECO:0000256" key="4">
    <source>
        <dbReference type="ARBA" id="ARBA00022475"/>
    </source>
</evidence>
<dbReference type="EMBL" id="FTOE01000004">
    <property type="protein sequence ID" value="SIS75065.1"/>
    <property type="molecule type" value="Genomic_DNA"/>
</dbReference>
<accession>A0A1N7LMI5</accession>
<dbReference type="CDD" id="cd00082">
    <property type="entry name" value="HisKA"/>
    <property type="match status" value="1"/>
</dbReference>
<dbReference type="SUPFAM" id="SSF103190">
    <property type="entry name" value="Sensory domain-like"/>
    <property type="match status" value="1"/>
</dbReference>
<dbReference type="GO" id="GO:0005524">
    <property type="term" value="F:ATP binding"/>
    <property type="evidence" value="ECO:0007669"/>
    <property type="project" value="UniProtKB-KW"/>
</dbReference>
<dbReference type="PRINTS" id="PR00344">
    <property type="entry name" value="BCTRLSENSOR"/>
</dbReference>
<name>A0A1N7LMI5_9GAMM</name>
<evidence type="ECO:0000256" key="1">
    <source>
        <dbReference type="ARBA" id="ARBA00000085"/>
    </source>
</evidence>
<dbReference type="Pfam" id="PF00672">
    <property type="entry name" value="HAMP"/>
    <property type="match status" value="1"/>
</dbReference>
<evidence type="ECO:0000256" key="8">
    <source>
        <dbReference type="ARBA" id="ARBA00022741"/>
    </source>
</evidence>
<dbReference type="SUPFAM" id="SSF55874">
    <property type="entry name" value="ATPase domain of HSP90 chaperone/DNA topoisomerase II/histidine kinase"/>
    <property type="match status" value="1"/>
</dbReference>
<keyword evidence="13 17" id="KW-0472">Membrane</keyword>
<dbReference type="Gene3D" id="6.10.340.10">
    <property type="match status" value="1"/>
</dbReference>
<keyword evidence="12" id="KW-0902">Two-component regulatory system</keyword>
<comment type="function">
    <text evidence="14">Putative oxygen sensor; modulates the activity of FixJ, a transcriptional activator of nitrogen fixation fixK gene. FixL probably acts as a kinase that phosphorylates FixJ.</text>
</comment>
<evidence type="ECO:0000256" key="15">
    <source>
        <dbReference type="ARBA" id="ARBA00070616"/>
    </source>
</evidence>
<keyword evidence="8" id="KW-0547">Nucleotide-binding</keyword>
<evidence type="ECO:0000256" key="3">
    <source>
        <dbReference type="ARBA" id="ARBA00012438"/>
    </source>
</evidence>
<organism evidence="23 24">
    <name type="scientific">Neptunomonas antarctica</name>
    <dbReference type="NCBI Taxonomy" id="619304"/>
    <lineage>
        <taxon>Bacteria</taxon>
        <taxon>Pseudomonadati</taxon>
        <taxon>Pseudomonadota</taxon>
        <taxon>Gammaproteobacteria</taxon>
        <taxon>Oceanospirillales</taxon>
        <taxon>Oceanospirillaceae</taxon>
        <taxon>Neptunomonas</taxon>
    </lineage>
</organism>
<evidence type="ECO:0000256" key="7">
    <source>
        <dbReference type="ARBA" id="ARBA00022692"/>
    </source>
</evidence>
<feature type="domain" description="Response regulatory" evidence="19">
    <location>
        <begin position="1160"/>
        <end position="1269"/>
    </location>
</feature>
<keyword evidence="10" id="KW-0067">ATP-binding</keyword>
<dbReference type="Gene3D" id="3.40.50.2300">
    <property type="match status" value="2"/>
</dbReference>
<dbReference type="Pfam" id="PF02518">
    <property type="entry name" value="HATPase_c"/>
    <property type="match status" value="1"/>
</dbReference>
<dbReference type="PROSITE" id="PS50113">
    <property type="entry name" value="PAC"/>
    <property type="match status" value="1"/>
</dbReference>
<sequence>MFSKLKLGVRGKTTLGLGLLIFTSLFIASEYSYWTSRVHAEKNIIALKQTALQLLSHEISTILNSERENLLSLRDVPAVSAIIRSRNAGGIDPVRGGSLDQWKQRLEATFLSFTHNNTSYAQLKYIDAKGHELVRVDSLTGQATVVDDFQNQEDNLYVSETLKLAAGKIYHSDVNLNREDGMIRQPYTPIFRIATPVYLQDDDNVEGLIVINIFIDQLFKNVFTDLSGAKRFISDEHGDYIKHSDAAKIFGKALGSGHNLSQDDPELLALSKKEDSLIRYDSEKHEVDGFQKIFFSPRDHSRYWLLGLSIPENIAFAPIIAERGGSLLAGIIMGLFALMVTLWMTTRNIVAPVVRLAEIAKKMQQGDRMVRADVSSVTDEFRILYQTFNDLAADQQLIKADLEAEIILKTKRHSLIVDSLIDSLITINKIGMVESFNPASERIFGYSADDVIGQNINLLIPGSYHSEDDNYLLKRLFIDDKKIIGIGREMVGKRKDGSTFPMELAVSELNVGDERHFTGIVRDISARQTDEQNVLDEKARLLAVIDNVVDGIITINENGFIETFNPAAARIFGYRPDEAIGQRVKRLMPVSCHDAYDDYLLNHVSNDEDKVRVLGLESVGVRKDSSTFAMEMAVSTLLIGEQHHFAAIVRDITERQTDEQNVLDEKARLLAVINNVVDGIITLNEQGFIETFNPAAARIFGYRPDEVIAHSVKVLMPGPYHAEYDDYLSNHVSIDAKKVKGVGLEIVGLRKDGSTFPMEMALSTLLIGDQSHFAGIVRDISERKRVEQMQKEFISTVSHELRTPLTSIRGSLGLLLGGVVGEIPEKAQALVSIANSNSERLIDLINDILDIDQIAAGKMHFDYTVTNLISVIQNAVESNQGYADPLNVHFVFDAGEHKNVIVRIDEKRIAQVMSNLLSNAAKYSPAHDQVEITVRVKNRHARIAVHDHGKGIPEEFKSRIFSKFARADSSDTRKKGGTGLGLSITKSIVEQHGGSISFESTTDKGTTFYVDLILFQSAQKKEIKMGKEIHSSRPLLLVVEDDQDVSGLLGMMLEDDGYRYHQAFNYQQAIEQIQTHQYHAVTLDLMIPGGSGISLLRKLRADDATRELPVIVVSAKAHQGQLEMKGDVLNVVDWIEKPIDKNRLLSSIRKSMFHPQCKRRILHVEDDLDIAMIVDTLLNSEYQVILAKTLTQAKQLINDEHFDLVLLDIGLPDGSGVDLLPILNSPEHQTPIIVFSAREISQDISAQVQGALLKSRTGNEALMQQIKAAINKQVS</sequence>
<feature type="modified residue" description="4-aspartylphosphate" evidence="16">
    <location>
        <position position="1084"/>
    </location>
</feature>
<evidence type="ECO:0000259" key="19">
    <source>
        <dbReference type="PROSITE" id="PS50110"/>
    </source>
</evidence>
<dbReference type="InterPro" id="IPR003660">
    <property type="entry name" value="HAMP_dom"/>
</dbReference>
<dbReference type="SMART" id="SM00448">
    <property type="entry name" value="REC"/>
    <property type="match status" value="2"/>
</dbReference>
<dbReference type="FunFam" id="1.10.287.130:FF:000001">
    <property type="entry name" value="Two-component sensor histidine kinase"/>
    <property type="match status" value="1"/>
</dbReference>
<evidence type="ECO:0000256" key="14">
    <source>
        <dbReference type="ARBA" id="ARBA00059827"/>
    </source>
</evidence>
<dbReference type="InterPro" id="IPR001789">
    <property type="entry name" value="Sig_transdc_resp-reg_receiver"/>
</dbReference>
<dbReference type="SMART" id="SM00086">
    <property type="entry name" value="PAC"/>
    <property type="match status" value="3"/>
</dbReference>
<dbReference type="PANTHER" id="PTHR43047">
    <property type="entry name" value="TWO-COMPONENT HISTIDINE PROTEIN KINASE"/>
    <property type="match status" value="1"/>
</dbReference>
<dbReference type="GO" id="GO:0009927">
    <property type="term" value="F:histidine phosphotransfer kinase activity"/>
    <property type="evidence" value="ECO:0007669"/>
    <property type="project" value="TreeGrafter"/>
</dbReference>
<dbReference type="InterPro" id="IPR048760">
    <property type="entry name" value="VP0354-like_sensor_dom"/>
</dbReference>
<dbReference type="CDD" id="cd00075">
    <property type="entry name" value="HATPase"/>
    <property type="match status" value="1"/>
</dbReference>
<dbReference type="PROSITE" id="PS50109">
    <property type="entry name" value="HIS_KIN"/>
    <property type="match status" value="1"/>
</dbReference>
<dbReference type="FunFam" id="3.30.450.20:FF:000060">
    <property type="entry name" value="Sensor protein FixL"/>
    <property type="match status" value="1"/>
</dbReference>
<dbReference type="GO" id="GO:0005886">
    <property type="term" value="C:plasma membrane"/>
    <property type="evidence" value="ECO:0007669"/>
    <property type="project" value="UniProtKB-SubCell"/>
</dbReference>
<evidence type="ECO:0000256" key="16">
    <source>
        <dbReference type="PROSITE-ProRule" id="PRU00169"/>
    </source>
</evidence>
<dbReference type="SMART" id="SM00304">
    <property type="entry name" value="HAMP"/>
    <property type="match status" value="1"/>
</dbReference>
<dbReference type="SUPFAM" id="SSF47384">
    <property type="entry name" value="Homodimeric domain of signal transducing histidine kinase"/>
    <property type="match status" value="1"/>
</dbReference>
<dbReference type="Pfam" id="PF21623">
    <property type="entry name" value="HK_sensor_dom_bact"/>
    <property type="match status" value="1"/>
</dbReference>
<keyword evidence="6" id="KW-0808">Transferase</keyword>
<evidence type="ECO:0000313" key="23">
    <source>
        <dbReference type="EMBL" id="SIS75065.1"/>
    </source>
</evidence>
<evidence type="ECO:0000259" key="20">
    <source>
        <dbReference type="PROSITE" id="PS50112"/>
    </source>
</evidence>
<feature type="domain" description="PAS" evidence="20">
    <location>
        <begin position="409"/>
        <end position="476"/>
    </location>
</feature>
<evidence type="ECO:0000259" key="18">
    <source>
        <dbReference type="PROSITE" id="PS50109"/>
    </source>
</evidence>
<dbReference type="InterPro" id="IPR000700">
    <property type="entry name" value="PAS-assoc_C"/>
</dbReference>
<dbReference type="Gene3D" id="3.30.450.20">
    <property type="entry name" value="PAS domain"/>
    <property type="match status" value="4"/>
</dbReference>
<feature type="domain" description="PAS" evidence="20">
    <location>
        <begin position="665"/>
        <end position="717"/>
    </location>
</feature>
<dbReference type="PANTHER" id="PTHR43047:SF72">
    <property type="entry name" value="OSMOSENSING HISTIDINE PROTEIN KINASE SLN1"/>
    <property type="match status" value="1"/>
</dbReference>
<dbReference type="SMART" id="SM00091">
    <property type="entry name" value="PAS"/>
    <property type="match status" value="3"/>
</dbReference>
<dbReference type="InterPro" id="IPR035965">
    <property type="entry name" value="PAS-like_dom_sf"/>
</dbReference>
<evidence type="ECO:0000256" key="11">
    <source>
        <dbReference type="ARBA" id="ARBA00022989"/>
    </source>
</evidence>
<dbReference type="STRING" id="619304.SAMN05421760_104163"/>
<evidence type="ECO:0000256" key="5">
    <source>
        <dbReference type="ARBA" id="ARBA00022553"/>
    </source>
</evidence>
<dbReference type="InterPro" id="IPR005467">
    <property type="entry name" value="His_kinase_dom"/>
</dbReference>
<evidence type="ECO:0000256" key="13">
    <source>
        <dbReference type="ARBA" id="ARBA00023136"/>
    </source>
</evidence>
<dbReference type="PROSITE" id="PS50112">
    <property type="entry name" value="PAS"/>
    <property type="match status" value="3"/>
</dbReference>
<dbReference type="RefSeq" id="WP_054341527.1">
    <property type="nucleotide sequence ID" value="NZ_FTOE01000004.1"/>
</dbReference>
<evidence type="ECO:0000256" key="12">
    <source>
        <dbReference type="ARBA" id="ARBA00023012"/>
    </source>
</evidence>
<evidence type="ECO:0000259" key="21">
    <source>
        <dbReference type="PROSITE" id="PS50113"/>
    </source>
</evidence>